<evidence type="ECO:0000256" key="5">
    <source>
        <dbReference type="ARBA" id="ARBA00022685"/>
    </source>
</evidence>
<feature type="region of interest" description="Disordered" evidence="10">
    <location>
        <begin position="286"/>
        <end position="339"/>
    </location>
</feature>
<feature type="compositionally biased region" description="Basic and acidic residues" evidence="10">
    <location>
        <begin position="306"/>
        <end position="329"/>
    </location>
</feature>
<keyword evidence="4" id="KW-0964">Secreted</keyword>
<feature type="compositionally biased region" description="Acidic residues" evidence="10">
    <location>
        <begin position="170"/>
        <end position="196"/>
    </location>
</feature>
<feature type="region of interest" description="Disordered" evidence="10">
    <location>
        <begin position="163"/>
        <end position="216"/>
    </location>
</feature>
<dbReference type="STRING" id="94237.ENSMMOP00000024603"/>
<feature type="compositionally biased region" description="Basic and acidic residues" evidence="10">
    <location>
        <begin position="1"/>
        <end position="11"/>
    </location>
</feature>
<dbReference type="GO" id="GO:0033366">
    <property type="term" value="P:protein localization to secretory granule"/>
    <property type="evidence" value="ECO:0007669"/>
    <property type="project" value="TreeGrafter"/>
</dbReference>
<evidence type="ECO:0000256" key="7">
    <source>
        <dbReference type="ARBA" id="ARBA00023136"/>
    </source>
</evidence>
<dbReference type="AlphaFoldDB" id="A0A3Q3X177"/>
<evidence type="ECO:0000256" key="10">
    <source>
        <dbReference type="SAM" id="MobiDB-lite"/>
    </source>
</evidence>
<reference evidence="11" key="2">
    <citation type="submission" date="2025-09" db="UniProtKB">
        <authorList>
            <consortium name="Ensembl"/>
        </authorList>
    </citation>
    <scope>IDENTIFICATION</scope>
</reference>
<dbReference type="PANTHER" id="PTHR17388">
    <property type="entry name" value="SECRETOGRANIN III"/>
    <property type="match status" value="1"/>
</dbReference>
<dbReference type="OMA" id="NEAGDTW"/>
<feature type="compositionally biased region" description="Basic and acidic residues" evidence="10">
    <location>
        <begin position="71"/>
        <end position="81"/>
    </location>
</feature>
<comment type="subcellular location">
    <subcellularLocation>
        <location evidence="1">Cytoplasmic vesicle</location>
        <location evidence="1">Secretory vesicle membrane</location>
        <topology evidence="1">Peripheral membrane protein</topology>
    </subcellularLocation>
    <subcellularLocation>
        <location evidence="2">Secreted</location>
    </subcellularLocation>
</comment>
<evidence type="ECO:0000256" key="1">
    <source>
        <dbReference type="ARBA" id="ARBA00004268"/>
    </source>
</evidence>
<evidence type="ECO:0000256" key="6">
    <source>
        <dbReference type="ARBA" id="ARBA00022729"/>
    </source>
</evidence>
<evidence type="ECO:0000256" key="9">
    <source>
        <dbReference type="ARBA" id="ARBA00033446"/>
    </source>
</evidence>
<name>A0A3Q3X177_MOLML</name>
<sequence length="396" mass="45188">NKPPDSAKDTQSRQNLDDLTVLKSMADGQKPKEATEVPLTKDERYVPDDSDSTKSRRLAEDYDSTKNGMDYGKDQDAESFRQVDGTPLTAEDIVQKIANKIYEEDDRGVFDRIVSRLLKLGLITESQADTLEYQVAEALQELITKNAKNNEIEDIGIDDTWETPRRRYNEEEEEDGDEAEDEVDRDAEEEGGDTADDWNKDGDEGNEVSPGDGLQDLQYFPNFYRLLRSLDSRDSQERETLITIMKTLIDFVKMMVKYGTITPEEGVSYLENLDAMIAMQTKNKLGKPLGPSDFLGPSRNLDEDDNTKAEAAKMQKEYENLKDSTKEEQPSAETQPGKSETYLEAIRKNIEWLKKHSKEEYDLSKLKDFMDQQVDSYIEKGIIAKDEGNTIKRIYS</sequence>
<evidence type="ECO:0000256" key="2">
    <source>
        <dbReference type="ARBA" id="ARBA00004613"/>
    </source>
</evidence>
<feature type="region of interest" description="Disordered" evidence="10">
    <location>
        <begin position="1"/>
        <end position="84"/>
    </location>
</feature>
<keyword evidence="12" id="KW-1185">Reference proteome</keyword>
<keyword evidence="5" id="KW-0165">Cleavage on pair of basic residues</keyword>
<dbReference type="GO" id="GO:0030667">
    <property type="term" value="C:secretory granule membrane"/>
    <property type="evidence" value="ECO:0007669"/>
    <property type="project" value="TreeGrafter"/>
</dbReference>
<dbReference type="GO" id="GO:0030658">
    <property type="term" value="C:transport vesicle membrane"/>
    <property type="evidence" value="ECO:0007669"/>
    <property type="project" value="UniProtKB-SubCell"/>
</dbReference>
<organism evidence="11 12">
    <name type="scientific">Mola mola</name>
    <name type="common">Ocean sunfish</name>
    <name type="synonym">Tetraodon mola</name>
    <dbReference type="NCBI Taxonomy" id="94237"/>
    <lineage>
        <taxon>Eukaryota</taxon>
        <taxon>Metazoa</taxon>
        <taxon>Chordata</taxon>
        <taxon>Craniata</taxon>
        <taxon>Vertebrata</taxon>
        <taxon>Euteleostomi</taxon>
        <taxon>Actinopterygii</taxon>
        <taxon>Neopterygii</taxon>
        <taxon>Teleostei</taxon>
        <taxon>Neoteleostei</taxon>
        <taxon>Acanthomorphata</taxon>
        <taxon>Eupercaria</taxon>
        <taxon>Tetraodontiformes</taxon>
        <taxon>Molidae</taxon>
        <taxon>Mola</taxon>
    </lineage>
</organism>
<keyword evidence="8" id="KW-0968">Cytoplasmic vesicle</keyword>
<evidence type="ECO:0000256" key="4">
    <source>
        <dbReference type="ARBA" id="ARBA00022525"/>
    </source>
</evidence>
<dbReference type="GO" id="GO:0005576">
    <property type="term" value="C:extracellular region"/>
    <property type="evidence" value="ECO:0007669"/>
    <property type="project" value="UniProtKB-SubCell"/>
</dbReference>
<dbReference type="PANTHER" id="PTHR17388:SF2">
    <property type="entry name" value="SECRETOGRANIN-3"/>
    <property type="match status" value="1"/>
</dbReference>
<dbReference type="InterPro" id="IPR026197">
    <property type="entry name" value="SCG3"/>
</dbReference>
<protein>
    <recommendedName>
        <fullName evidence="3">Secretogranin-3</fullName>
    </recommendedName>
    <alternativeName>
        <fullName evidence="9">Secretogranin III</fullName>
    </alternativeName>
</protein>
<keyword evidence="7" id="KW-0472">Membrane</keyword>
<feature type="compositionally biased region" description="Basic and acidic residues" evidence="10">
    <location>
        <begin position="29"/>
        <end position="64"/>
    </location>
</feature>
<accession>A0A3Q3X177</accession>
<reference evidence="11" key="1">
    <citation type="submission" date="2025-08" db="UniProtKB">
        <authorList>
            <consortium name="Ensembl"/>
        </authorList>
    </citation>
    <scope>IDENTIFICATION</scope>
</reference>
<proteinExistence type="predicted"/>
<dbReference type="Pfam" id="PF15467">
    <property type="entry name" value="SGIII"/>
    <property type="match status" value="1"/>
</dbReference>
<dbReference type="Ensembl" id="ENSMMOT00000025014.1">
    <property type="protein sequence ID" value="ENSMMOP00000024603.1"/>
    <property type="gene ID" value="ENSMMOG00000018701.1"/>
</dbReference>
<evidence type="ECO:0000256" key="8">
    <source>
        <dbReference type="ARBA" id="ARBA00023329"/>
    </source>
</evidence>
<dbReference type="Proteomes" id="UP000261620">
    <property type="component" value="Unplaced"/>
</dbReference>
<evidence type="ECO:0000256" key="3">
    <source>
        <dbReference type="ARBA" id="ARBA00013655"/>
    </source>
</evidence>
<evidence type="ECO:0000313" key="12">
    <source>
        <dbReference type="Proteomes" id="UP000261620"/>
    </source>
</evidence>
<keyword evidence="6" id="KW-0732">Signal</keyword>
<evidence type="ECO:0000313" key="11">
    <source>
        <dbReference type="Ensembl" id="ENSMMOP00000024603.1"/>
    </source>
</evidence>